<evidence type="ECO:0000313" key="12">
    <source>
        <dbReference type="Proteomes" id="UP001296873"/>
    </source>
</evidence>
<evidence type="ECO:0000256" key="1">
    <source>
        <dbReference type="ARBA" id="ARBA00004651"/>
    </source>
</evidence>
<gene>
    <name evidence="9 11" type="primary">lnt</name>
    <name evidence="11" type="ORF">CKO28_24930</name>
</gene>
<feature type="domain" description="CN hydrolase" evidence="10">
    <location>
        <begin position="208"/>
        <end position="449"/>
    </location>
</feature>
<evidence type="ECO:0000256" key="2">
    <source>
        <dbReference type="ARBA" id="ARBA00010065"/>
    </source>
</evidence>
<comment type="similarity">
    <text evidence="2 9">Belongs to the CN hydrolase family. Apolipoprotein N-acyltransferase subfamily.</text>
</comment>
<dbReference type="InterPro" id="IPR045378">
    <property type="entry name" value="LNT_N"/>
</dbReference>
<organism evidence="11 12">
    <name type="scientific">Rhodovibrio sodomensis</name>
    <dbReference type="NCBI Taxonomy" id="1088"/>
    <lineage>
        <taxon>Bacteria</taxon>
        <taxon>Pseudomonadati</taxon>
        <taxon>Pseudomonadota</taxon>
        <taxon>Alphaproteobacteria</taxon>
        <taxon>Rhodospirillales</taxon>
        <taxon>Rhodovibrionaceae</taxon>
        <taxon>Rhodovibrio</taxon>
    </lineage>
</organism>
<feature type="transmembrane region" description="Helical" evidence="9">
    <location>
        <begin position="58"/>
        <end position="80"/>
    </location>
</feature>
<dbReference type="Gene3D" id="3.60.110.10">
    <property type="entry name" value="Carbon-nitrogen hydrolase"/>
    <property type="match status" value="1"/>
</dbReference>
<comment type="caution">
    <text evidence="9">Lacks conserved residue(s) required for the propagation of feature annotation.</text>
</comment>
<keyword evidence="7 9" id="KW-0472">Membrane</keyword>
<dbReference type="PANTHER" id="PTHR38686">
    <property type="entry name" value="APOLIPOPROTEIN N-ACYLTRANSFERASE"/>
    <property type="match status" value="1"/>
</dbReference>
<evidence type="ECO:0000256" key="8">
    <source>
        <dbReference type="ARBA" id="ARBA00023315"/>
    </source>
</evidence>
<evidence type="ECO:0000256" key="5">
    <source>
        <dbReference type="ARBA" id="ARBA00022692"/>
    </source>
</evidence>
<dbReference type="CDD" id="cd07571">
    <property type="entry name" value="ALP_N-acyl_transferase"/>
    <property type="match status" value="1"/>
</dbReference>
<evidence type="ECO:0000256" key="4">
    <source>
        <dbReference type="ARBA" id="ARBA00022679"/>
    </source>
</evidence>
<evidence type="ECO:0000256" key="7">
    <source>
        <dbReference type="ARBA" id="ARBA00023136"/>
    </source>
</evidence>
<dbReference type="InterPro" id="IPR004563">
    <property type="entry name" value="Apolipo_AcylTrfase"/>
</dbReference>
<evidence type="ECO:0000256" key="3">
    <source>
        <dbReference type="ARBA" id="ARBA00022475"/>
    </source>
</evidence>
<keyword evidence="4 9" id="KW-0808">Transferase</keyword>
<comment type="function">
    <text evidence="9">Catalyzes the phospholipid dependent N-acylation of the N-terminal cysteine of apolipoprotein, the last step in lipoprotein maturation.</text>
</comment>
<keyword evidence="6 9" id="KW-1133">Transmembrane helix</keyword>
<dbReference type="Pfam" id="PF00795">
    <property type="entry name" value="CN_hydrolase"/>
    <property type="match status" value="1"/>
</dbReference>
<keyword evidence="8 9" id="KW-0012">Acyltransferase</keyword>
<keyword evidence="12" id="KW-1185">Reference proteome</keyword>
<dbReference type="PANTHER" id="PTHR38686:SF1">
    <property type="entry name" value="APOLIPOPROTEIN N-ACYLTRANSFERASE"/>
    <property type="match status" value="1"/>
</dbReference>
<dbReference type="Proteomes" id="UP001296873">
    <property type="component" value="Unassembled WGS sequence"/>
</dbReference>
<keyword evidence="3 9" id="KW-1003">Cell membrane</keyword>
<dbReference type="EMBL" id="NRRL01000162">
    <property type="protein sequence ID" value="MBK1671249.1"/>
    <property type="molecule type" value="Genomic_DNA"/>
</dbReference>
<dbReference type="EC" id="2.3.1.269" evidence="9"/>
<feature type="transmembrane region" description="Helical" evidence="9">
    <location>
        <begin position="92"/>
        <end position="109"/>
    </location>
</feature>
<protein>
    <recommendedName>
        <fullName evidence="9">Apolipoprotein N-acyltransferase</fullName>
        <shortName evidence="9">ALP N-acyltransferase</shortName>
        <ecNumber evidence="9">2.3.1.269</ecNumber>
    </recommendedName>
</protein>
<comment type="pathway">
    <text evidence="9">Protein modification; lipoprotein biosynthesis (N-acyl transfer).</text>
</comment>
<name>A0ABS1DLY1_9PROT</name>
<evidence type="ECO:0000313" key="11">
    <source>
        <dbReference type="EMBL" id="MBK1671249.1"/>
    </source>
</evidence>
<evidence type="ECO:0000259" key="10">
    <source>
        <dbReference type="PROSITE" id="PS50263"/>
    </source>
</evidence>
<accession>A0ABS1DLY1</accession>
<evidence type="ECO:0000256" key="6">
    <source>
        <dbReference type="ARBA" id="ARBA00022989"/>
    </source>
</evidence>
<comment type="catalytic activity">
    <reaction evidence="9">
        <text>N-terminal S-1,2-diacyl-sn-glyceryl-L-cysteinyl-[lipoprotein] + a glycerophospholipid = N-acyl-S-1,2-diacyl-sn-glyceryl-L-cysteinyl-[lipoprotein] + a 2-acyl-sn-glycero-3-phospholipid + H(+)</text>
        <dbReference type="Rhea" id="RHEA:48228"/>
        <dbReference type="Rhea" id="RHEA-COMP:14681"/>
        <dbReference type="Rhea" id="RHEA-COMP:14684"/>
        <dbReference type="ChEBI" id="CHEBI:15378"/>
        <dbReference type="ChEBI" id="CHEBI:136912"/>
        <dbReference type="ChEBI" id="CHEBI:140656"/>
        <dbReference type="ChEBI" id="CHEBI:140657"/>
        <dbReference type="ChEBI" id="CHEBI:140660"/>
        <dbReference type="EC" id="2.3.1.269"/>
    </reaction>
</comment>
<dbReference type="InterPro" id="IPR036526">
    <property type="entry name" value="C-N_Hydrolase_sf"/>
</dbReference>
<dbReference type="Pfam" id="PF20154">
    <property type="entry name" value="LNT_N"/>
    <property type="match status" value="1"/>
</dbReference>
<comment type="subcellular location">
    <subcellularLocation>
        <location evidence="1 9">Cell membrane</location>
        <topology evidence="1 9">Multi-pass membrane protein</topology>
    </subcellularLocation>
</comment>
<feature type="transmembrane region" description="Helical" evidence="9">
    <location>
        <begin position="167"/>
        <end position="187"/>
    </location>
</feature>
<feature type="transmembrane region" description="Helical" evidence="9">
    <location>
        <begin position="138"/>
        <end position="160"/>
    </location>
</feature>
<reference evidence="11 12" key="1">
    <citation type="journal article" date="2020" name="Microorganisms">
        <title>Osmotic Adaptation and Compatible Solute Biosynthesis of Phototrophic Bacteria as Revealed from Genome Analyses.</title>
        <authorList>
            <person name="Imhoff J.F."/>
            <person name="Rahn T."/>
            <person name="Kunzel S."/>
            <person name="Keller A."/>
            <person name="Neulinger S.C."/>
        </authorList>
    </citation>
    <scope>NUCLEOTIDE SEQUENCE [LARGE SCALE GENOMIC DNA]</scope>
    <source>
        <strain evidence="11 12">DSM 9895</strain>
    </source>
</reference>
<dbReference type="NCBIfam" id="TIGR00546">
    <property type="entry name" value="lnt"/>
    <property type="match status" value="1"/>
</dbReference>
<dbReference type="InterPro" id="IPR003010">
    <property type="entry name" value="C-N_Hydrolase"/>
</dbReference>
<sequence length="482" mass="52110">MVPAVAGLLWLTAGTARVRTAFWVGWAFGLGHFTAGLYWIGIAFFVNAARHAWMMPFAVLGLAAGLAIFKGLMLAGLRALPLWDRPGSTAQAWGRVLALAALWTLAEWVRGQILTGFPWNLAATVWGFWPAAQQAAALVGAWGLSLLTVLAAGLPALLGWTGSRRAAWTGAGAALAVVMLVVGGGLVRLQAAPAVGADVHDGVRLRLVQPGIPQHLKWRDDLRLQHLRKHVELTRRPSFDSRTHVIWPETAIPYFLSRRPDLRQLLARAAPTDGALLTGAPRMAKRGGRRVYHNSLLALGPEGRTLGHYDKVHLVPFGEYVPLREYLPFPKLTQGSSDFTPGDGHAAMHIDGLPPFSALICYEVIFPREVVKPGTRPAWLLNVTNDAWFGVSSGPYQHLASARLRAIEQGLPLVRAANTGISVIVDPWGRTLQRLGLQRVGILDGPLPQAIQGGTPYARWGDLPALALVLGALAIGLISRRF</sequence>
<dbReference type="HAMAP" id="MF_01148">
    <property type="entry name" value="Lnt"/>
    <property type="match status" value="1"/>
</dbReference>
<feature type="transmembrane region" description="Helical" evidence="9">
    <location>
        <begin position="26"/>
        <end position="46"/>
    </location>
</feature>
<keyword evidence="5 9" id="KW-0812">Transmembrane</keyword>
<dbReference type="PROSITE" id="PS50263">
    <property type="entry name" value="CN_HYDROLASE"/>
    <property type="match status" value="1"/>
</dbReference>
<comment type="caution">
    <text evidence="11">The sequence shown here is derived from an EMBL/GenBank/DDBJ whole genome shotgun (WGS) entry which is preliminary data.</text>
</comment>
<evidence type="ECO:0000256" key="9">
    <source>
        <dbReference type="HAMAP-Rule" id="MF_01148"/>
    </source>
</evidence>
<proteinExistence type="inferred from homology"/>
<dbReference type="SUPFAM" id="SSF56317">
    <property type="entry name" value="Carbon-nitrogen hydrolase"/>
    <property type="match status" value="1"/>
</dbReference>